<evidence type="ECO:0000256" key="1">
    <source>
        <dbReference type="SAM" id="MobiDB-lite"/>
    </source>
</evidence>
<dbReference type="PROSITE" id="PS00018">
    <property type="entry name" value="EF_HAND_1"/>
    <property type="match status" value="1"/>
</dbReference>
<feature type="region of interest" description="Disordered" evidence="1">
    <location>
        <begin position="83"/>
        <end position="106"/>
    </location>
</feature>
<gene>
    <name evidence="2" type="ORF">CWR43_09610</name>
</gene>
<dbReference type="STRING" id="1041146.GCA_000427985_03908"/>
<comment type="caution">
    <text evidence="2">The sequence shown here is derived from an EMBL/GenBank/DDBJ whole genome shotgun (WGS) entry which is preliminary data.</text>
</comment>
<organism evidence="2 3">
    <name type="scientific">Rhizobium sullae</name>
    <name type="common">Rhizobium hedysari</name>
    <dbReference type="NCBI Taxonomy" id="50338"/>
    <lineage>
        <taxon>Bacteria</taxon>
        <taxon>Pseudomonadati</taxon>
        <taxon>Pseudomonadota</taxon>
        <taxon>Alphaproteobacteria</taxon>
        <taxon>Hyphomicrobiales</taxon>
        <taxon>Rhizobiaceae</taxon>
        <taxon>Rhizobium/Agrobacterium group</taxon>
        <taxon>Rhizobium</taxon>
    </lineage>
</organism>
<protein>
    <submittedName>
        <fullName evidence="2">Uncharacterized protein</fullName>
    </submittedName>
</protein>
<dbReference type="RefSeq" id="WP_100770926.1">
    <property type="nucleotide sequence ID" value="NZ_PIQN01000006.1"/>
</dbReference>
<feature type="region of interest" description="Disordered" evidence="1">
    <location>
        <begin position="18"/>
        <end position="47"/>
    </location>
</feature>
<name>A0A2N0DCQ2_RHISU</name>
<dbReference type="EMBL" id="PIQN01000006">
    <property type="protein sequence ID" value="PKA43868.1"/>
    <property type="molecule type" value="Genomic_DNA"/>
</dbReference>
<proteinExistence type="predicted"/>
<dbReference type="InterPro" id="IPR018247">
    <property type="entry name" value="EF_Hand_1_Ca_BS"/>
</dbReference>
<reference evidence="2 3" key="2">
    <citation type="submission" date="2017-12" db="EMBL/GenBank/DDBJ databases">
        <title>Genome sequence of Rhizobium sullae HCNT1 isolated from Sulla coronaria nodules and featuring peculiar denitrification phenotypes.</title>
        <authorList>
            <person name="De Diego-Diaz B."/>
            <person name="Treu L."/>
            <person name="Campanaro S."/>
            <person name="Da Silva Duarte V."/>
            <person name="Basaglia M."/>
            <person name="Favaro L."/>
            <person name="Casella S."/>
            <person name="Squartini A."/>
        </authorList>
    </citation>
    <scope>NUCLEOTIDE SEQUENCE [LARGE SCALE GENOMIC DNA]</scope>
    <source>
        <strain evidence="2 3">HCNT1</strain>
    </source>
</reference>
<sequence>MSLINFFARNRFVRPDSSKPFDSIIDQTPKNGKKNELPPALPWNGGPSGIVERQVEPGLWPFRIYEEAGIDPKDNKALNEQTAATPELDPKAFGNRPSASKEADKALEQGDDVFVLSPERLDLLEKQRTALGTASDKAKSETDRDKAKDDLVVAIAEEVDLASKSLGTPKFGTDKNNDKKLDVSEVSDLIRPMAERAPDDPIFMEALNQVRDMKEKEWKADGKTDDQLGRIASLGDKKDYDAVARETKDQLIDVALAAGSEEGAQVTALTNRASIYAGYTAGDPEKYAAALKSGIKDALQEVRVDRQVRDLESAYGKGGVEGAEKLLAKLSEKTDRTHALPSFDTSGKASGDIKKLLDQSSGSLIASDPRVRKMIDQSIDSIAASGIDGDTKAKIKAVQDLAVASQNILYGDGKKAGAGKEIVDHIANRLVDKMNTDLPDSDFNVLSHQRIFDILSAEDAKGGGTTLLTAIAARTAELGSAKSDDLKGKGELGYNEYLEQNSDAQWAVRRSIENFGNVSKGQDEKITTLYNELYHGLSGWNGVKRDEPVSGATQLARDMEAIDNLSPENKQKSKDLAKEGEVRQQLWEQQESIDLVLKMYEAPLNKVGGLNTEAPIPSLFGTGIMMTKSKSISEAMKGLPDMPKNEGPDPYANVEKGGDPAATGTIWVERSARALATFAVTETLKGRVGDIHTALAENQIQSAFANGGAGLSRAEQDAVTKYIEGKGDDKNPDLKKYVKDVVDKIGEGRLKDIVAGRVQATDTERAQIQQMQRLNVGTNVINRVSGGGSAILFGRNLDALGTTGDDMVYYVPHAMMMMTAAKTALMPNAREIILGKGPDVPTTAEARIDAIKERVNSSGLSSSQKKVWSGALNSGHFLRGTGIDALYVGADLSNAIMQGTGWIVGDKADGVKATGYGIATVSDAMFAAAGGAGALEAKAANNGLVRLMRRLGPLKFSGVAAVLQLAGAGIVQGRSAYNASHTYDKADADAIQVMFGVKDRKVAEALADHNDLLDEGVMGILQTVFPGDEHLMGGDKGTRSADAVLTGTYGVEGYTRARLGKLFNRLTPEQATELSETIRDMTADSKGKLPGTQDDLKYLKLPVDPAKADLSDYPTVTYNAERKRYEDSVTTMYWDGSQWWMPQKKISAEDAMLPSDDPLWYRPSDGTLMHENAFASYVEPRSTEGLKAWLRRKGYL</sequence>
<accession>A0A2N0DCQ2</accession>
<dbReference type="Proteomes" id="UP000232164">
    <property type="component" value="Unassembled WGS sequence"/>
</dbReference>
<dbReference type="AlphaFoldDB" id="A0A2N0DCQ2"/>
<evidence type="ECO:0000313" key="3">
    <source>
        <dbReference type="Proteomes" id="UP000232164"/>
    </source>
</evidence>
<reference evidence="2 3" key="1">
    <citation type="submission" date="2017-11" db="EMBL/GenBank/DDBJ databases">
        <authorList>
            <person name="Han C.G."/>
        </authorList>
    </citation>
    <scope>NUCLEOTIDE SEQUENCE [LARGE SCALE GENOMIC DNA]</scope>
    <source>
        <strain evidence="2 3">HCNT1</strain>
    </source>
</reference>
<evidence type="ECO:0000313" key="2">
    <source>
        <dbReference type="EMBL" id="PKA43868.1"/>
    </source>
</evidence>